<reference evidence="1 2" key="1">
    <citation type="submission" date="2018-02" db="EMBL/GenBank/DDBJ databases">
        <title>The genomes of Aspergillus section Nigri reveals drivers in fungal speciation.</title>
        <authorList>
            <consortium name="DOE Joint Genome Institute"/>
            <person name="Vesth T.C."/>
            <person name="Nybo J."/>
            <person name="Theobald S."/>
            <person name="Brandl J."/>
            <person name="Frisvad J.C."/>
            <person name="Nielsen K.F."/>
            <person name="Lyhne E.K."/>
            <person name="Kogle M.E."/>
            <person name="Kuo A."/>
            <person name="Riley R."/>
            <person name="Clum A."/>
            <person name="Nolan M."/>
            <person name="Lipzen A."/>
            <person name="Salamov A."/>
            <person name="Henrissat B."/>
            <person name="Wiebenga A."/>
            <person name="De vries R.P."/>
            <person name="Grigoriev I.V."/>
            <person name="Mortensen U.H."/>
            <person name="Andersen M.R."/>
            <person name="Baker S.E."/>
        </authorList>
    </citation>
    <scope>NUCLEOTIDE SEQUENCE [LARGE SCALE GENOMIC DNA]</scope>
    <source>
        <strain evidence="1 2">CBS 114.51</strain>
    </source>
</reference>
<protein>
    <submittedName>
        <fullName evidence="1">Uncharacterized protein</fullName>
    </submittedName>
</protein>
<proteinExistence type="predicted"/>
<dbReference type="AlphaFoldDB" id="A0A8T8WKS4"/>
<dbReference type="RefSeq" id="XP_025522365.1">
    <property type="nucleotide sequence ID" value="XM_025667175.1"/>
</dbReference>
<accession>A0A8T8WKS4</accession>
<evidence type="ECO:0000313" key="2">
    <source>
        <dbReference type="Proteomes" id="UP000249497"/>
    </source>
</evidence>
<dbReference type="Proteomes" id="UP000249497">
    <property type="component" value="Unassembled WGS sequence"/>
</dbReference>
<organism evidence="1 2">
    <name type="scientific">Aspergillus japonicus CBS 114.51</name>
    <dbReference type="NCBI Taxonomy" id="1448312"/>
    <lineage>
        <taxon>Eukaryota</taxon>
        <taxon>Fungi</taxon>
        <taxon>Dikarya</taxon>
        <taxon>Ascomycota</taxon>
        <taxon>Pezizomycotina</taxon>
        <taxon>Eurotiomycetes</taxon>
        <taxon>Eurotiomycetidae</taxon>
        <taxon>Eurotiales</taxon>
        <taxon>Aspergillaceae</taxon>
        <taxon>Aspergillus</taxon>
        <taxon>Aspergillus subgen. Circumdati</taxon>
    </lineage>
</organism>
<gene>
    <name evidence="1" type="ORF">BO86DRAFT_250222</name>
</gene>
<evidence type="ECO:0000313" key="1">
    <source>
        <dbReference type="EMBL" id="RAH76471.1"/>
    </source>
</evidence>
<name>A0A8T8WKS4_ASPJA</name>
<sequence length="65" mass="7435">MLQCHRRLPEAKDNKSEPELYIDCICSCVWYLKPAVLMLHHICIIVTASVTRADNTCRMKPSNCA</sequence>
<dbReference type="GeneID" id="37170867"/>
<dbReference type="EMBL" id="KZ824867">
    <property type="protein sequence ID" value="RAH76471.1"/>
    <property type="molecule type" value="Genomic_DNA"/>
</dbReference>
<keyword evidence="2" id="KW-1185">Reference proteome</keyword>